<reference evidence="2" key="3">
    <citation type="submission" date="2015-06" db="UniProtKB">
        <authorList>
            <consortium name="EnsemblMetazoa"/>
        </authorList>
    </citation>
    <scope>IDENTIFICATION</scope>
</reference>
<reference evidence="3" key="2">
    <citation type="journal article" date="2013" name="Nature">
        <title>Insights into bilaterian evolution from three spiralian genomes.</title>
        <authorList>
            <person name="Simakov O."/>
            <person name="Marletaz F."/>
            <person name="Cho S.J."/>
            <person name="Edsinger-Gonzales E."/>
            <person name="Havlak P."/>
            <person name="Hellsten U."/>
            <person name="Kuo D.H."/>
            <person name="Larsson T."/>
            <person name="Lv J."/>
            <person name="Arendt D."/>
            <person name="Savage R."/>
            <person name="Osoegawa K."/>
            <person name="de Jong P."/>
            <person name="Grimwood J."/>
            <person name="Chapman J.A."/>
            <person name="Shapiro H."/>
            <person name="Aerts A."/>
            <person name="Otillar R.P."/>
            <person name="Terry A.Y."/>
            <person name="Boore J.L."/>
            <person name="Grigoriev I.V."/>
            <person name="Lindberg D.R."/>
            <person name="Seaver E.C."/>
            <person name="Weisblat D.A."/>
            <person name="Putnam N.H."/>
            <person name="Rokhsar D.S."/>
        </authorList>
    </citation>
    <scope>NUCLEOTIDE SEQUENCE</scope>
    <source>
        <strain evidence="3">I ESC-2004</strain>
    </source>
</reference>
<dbReference type="HOGENOM" id="CLU_037365_0_0_1"/>
<evidence type="ECO:0000256" key="1">
    <source>
        <dbReference type="SAM" id="Phobius"/>
    </source>
</evidence>
<dbReference type="AlphaFoldDB" id="X1ZK35"/>
<reference evidence="3" key="1">
    <citation type="submission" date="2012-12" db="EMBL/GenBank/DDBJ databases">
        <authorList>
            <person name="Hellsten U."/>
            <person name="Grimwood J."/>
            <person name="Chapman J.A."/>
            <person name="Shapiro H."/>
            <person name="Aerts A."/>
            <person name="Otillar R.P."/>
            <person name="Terry A.Y."/>
            <person name="Boore J.L."/>
            <person name="Simakov O."/>
            <person name="Marletaz F."/>
            <person name="Cho S.-J."/>
            <person name="Edsinger-Gonzales E."/>
            <person name="Havlak P."/>
            <person name="Kuo D.-H."/>
            <person name="Larsson T."/>
            <person name="Lv J."/>
            <person name="Arendt D."/>
            <person name="Savage R."/>
            <person name="Osoegawa K."/>
            <person name="de Jong P."/>
            <person name="Lindberg D.R."/>
            <person name="Seaver E.C."/>
            <person name="Weisblat D.A."/>
            <person name="Putnam N.H."/>
            <person name="Grigoriev I.V."/>
            <person name="Rokhsar D.S."/>
        </authorList>
    </citation>
    <scope>NUCLEOTIDE SEQUENCE</scope>
    <source>
        <strain evidence="3">I ESC-2004</strain>
    </source>
</reference>
<protein>
    <submittedName>
        <fullName evidence="2">Uncharacterized protein</fullName>
    </submittedName>
</protein>
<keyword evidence="3" id="KW-1185">Reference proteome</keyword>
<dbReference type="OMA" id="AITWHND"/>
<keyword evidence="1" id="KW-1133">Transmembrane helix</keyword>
<dbReference type="OrthoDB" id="6274964at2759"/>
<dbReference type="EMBL" id="AMQN01000105">
    <property type="status" value="NOT_ANNOTATED_CDS"/>
    <property type="molecule type" value="Genomic_DNA"/>
</dbReference>
<organism evidence="2 3">
    <name type="scientific">Capitella teleta</name>
    <name type="common">Polychaete worm</name>
    <dbReference type="NCBI Taxonomy" id="283909"/>
    <lineage>
        <taxon>Eukaryota</taxon>
        <taxon>Metazoa</taxon>
        <taxon>Spiralia</taxon>
        <taxon>Lophotrochozoa</taxon>
        <taxon>Annelida</taxon>
        <taxon>Polychaeta</taxon>
        <taxon>Sedentaria</taxon>
        <taxon>Scolecida</taxon>
        <taxon>Capitellidae</taxon>
        <taxon>Capitella</taxon>
    </lineage>
</organism>
<name>X1ZK35_CAPTE</name>
<proteinExistence type="predicted"/>
<evidence type="ECO:0000313" key="3">
    <source>
        <dbReference type="Proteomes" id="UP000014760"/>
    </source>
</evidence>
<keyword evidence="1" id="KW-0472">Membrane</keyword>
<sequence>MSYQNNPRKIFYANITNILDLHDVYEKLISAFEILQSNIMDHVTTLSPHSNDNSNTFYAFRRREKVGKLSCHENFREMMLRSRALRIAILVLICLLVSLIYVLNPETEIDILIPVAHPQVSGFKRHSNHVQRDEDQSINVKERLHFPFDFGGTVFNDQGKAKDIGIPVTTSLVHSFSPYIEREAAKRFLDPAHDNIYYANSPAILWFKNELVLVSRIWLDRELYEPKDNWPANHFADNWLYTQKFDHDMKPISNGSIIGIPAPKQWWVGDGPIEPRLFKVKGRLFATFNSAMAFKVKYYMDYTVMWDLDQNIAVIPQIEGGTPMVNATEKDDMPRDKHWMALVDNDQLYFVHNLDPFRVMKCELDGQCKFIHNDQNKKGFIFEHSTSHLRGGTPFELWQYPYYISVAHATLYKQTNFHRFYSAHIVVICVKPWKVVYVSNDIRIHPLIYQSTPMVRNKYIDDGFIFPVGIILENLDTLDIGVHVNDHSSVIIRMKGMKTLMNKVIEVDQREKSEKGPPIGHLHKHIHDVMETLAKTKFVHPKE</sequence>
<feature type="transmembrane region" description="Helical" evidence="1">
    <location>
        <begin position="84"/>
        <end position="103"/>
    </location>
</feature>
<dbReference type="Proteomes" id="UP000014760">
    <property type="component" value="Unassembled WGS sequence"/>
</dbReference>
<accession>X1ZK35</accession>
<evidence type="ECO:0000313" key="2">
    <source>
        <dbReference type="EnsemblMetazoa" id="CapteP187274"/>
    </source>
</evidence>
<keyword evidence="1" id="KW-0812">Transmembrane</keyword>
<dbReference type="EnsemblMetazoa" id="CapteT187274">
    <property type="protein sequence ID" value="CapteP187274"/>
    <property type="gene ID" value="CapteG187274"/>
</dbReference>